<keyword evidence="3" id="KW-1185">Reference proteome</keyword>
<gene>
    <name evidence="2" type="ORF">MSPICULIGERA_LOCUS7713</name>
</gene>
<dbReference type="AlphaFoldDB" id="A0AA36CIY6"/>
<name>A0AA36CIY6_9BILA</name>
<reference evidence="2" key="1">
    <citation type="submission" date="2023-06" db="EMBL/GenBank/DDBJ databases">
        <authorList>
            <person name="Delattre M."/>
        </authorList>
    </citation>
    <scope>NUCLEOTIDE SEQUENCE</scope>
    <source>
        <strain evidence="2">AF72</strain>
    </source>
</reference>
<protein>
    <submittedName>
        <fullName evidence="2">Uncharacterized protein</fullName>
    </submittedName>
</protein>
<proteinExistence type="predicted"/>
<sequence length="158" mass="18430">MSASQEDEVKRGPGRPRVFKVEQRPGESFDAAVKRQANDRHRLSVKQRLINMRALVDELLTLEIHHEKWMEVVPLIEKLQSMRPGTRVPKKKAEYLPSNPARKRAQGAEAIRTFRQRQKEEVKYFWDVMILNIRPILLETSGAEILQLAQKYGVQFDL</sequence>
<evidence type="ECO:0000313" key="3">
    <source>
        <dbReference type="Proteomes" id="UP001177023"/>
    </source>
</evidence>
<dbReference type="EMBL" id="CATQJA010001983">
    <property type="protein sequence ID" value="CAJ0569224.1"/>
    <property type="molecule type" value="Genomic_DNA"/>
</dbReference>
<feature type="non-terminal residue" evidence="2">
    <location>
        <position position="1"/>
    </location>
</feature>
<evidence type="ECO:0000256" key="1">
    <source>
        <dbReference type="SAM" id="MobiDB-lite"/>
    </source>
</evidence>
<dbReference type="Proteomes" id="UP001177023">
    <property type="component" value="Unassembled WGS sequence"/>
</dbReference>
<organism evidence="2 3">
    <name type="scientific">Mesorhabditis spiculigera</name>
    <dbReference type="NCBI Taxonomy" id="96644"/>
    <lineage>
        <taxon>Eukaryota</taxon>
        <taxon>Metazoa</taxon>
        <taxon>Ecdysozoa</taxon>
        <taxon>Nematoda</taxon>
        <taxon>Chromadorea</taxon>
        <taxon>Rhabditida</taxon>
        <taxon>Rhabditina</taxon>
        <taxon>Rhabditomorpha</taxon>
        <taxon>Rhabditoidea</taxon>
        <taxon>Rhabditidae</taxon>
        <taxon>Mesorhabditinae</taxon>
        <taxon>Mesorhabditis</taxon>
    </lineage>
</organism>
<accession>A0AA36CIY6</accession>
<comment type="caution">
    <text evidence="2">The sequence shown here is derived from an EMBL/GenBank/DDBJ whole genome shotgun (WGS) entry which is preliminary data.</text>
</comment>
<evidence type="ECO:0000313" key="2">
    <source>
        <dbReference type="EMBL" id="CAJ0569224.1"/>
    </source>
</evidence>
<feature type="region of interest" description="Disordered" evidence="1">
    <location>
        <begin position="1"/>
        <end position="26"/>
    </location>
</feature>